<feature type="domain" description="Helix-turn-helix" evidence="1">
    <location>
        <begin position="8"/>
        <end position="60"/>
    </location>
</feature>
<organism evidence="2 3">
    <name type="scientific">Candidatus Scalindua rubra</name>
    <dbReference type="NCBI Taxonomy" id="1872076"/>
    <lineage>
        <taxon>Bacteria</taxon>
        <taxon>Pseudomonadati</taxon>
        <taxon>Planctomycetota</taxon>
        <taxon>Candidatus Brocadiia</taxon>
        <taxon>Candidatus Brocadiales</taxon>
        <taxon>Candidatus Scalinduaceae</taxon>
        <taxon>Candidatus Scalindua</taxon>
    </lineage>
</organism>
<dbReference type="SUPFAM" id="SSF46955">
    <property type="entry name" value="Putative DNA-binding domain"/>
    <property type="match status" value="1"/>
</dbReference>
<dbReference type="Proteomes" id="UP000094056">
    <property type="component" value="Unassembled WGS sequence"/>
</dbReference>
<dbReference type="InterPro" id="IPR010093">
    <property type="entry name" value="SinI_DNA-bd"/>
</dbReference>
<accession>A0A1E3XDK1</accession>
<dbReference type="GO" id="GO:0003677">
    <property type="term" value="F:DNA binding"/>
    <property type="evidence" value="ECO:0007669"/>
    <property type="project" value="InterPro"/>
</dbReference>
<evidence type="ECO:0000313" key="3">
    <source>
        <dbReference type="Proteomes" id="UP000094056"/>
    </source>
</evidence>
<name>A0A1E3XDK1_9BACT</name>
<dbReference type="InterPro" id="IPR041657">
    <property type="entry name" value="HTH_17"/>
</dbReference>
<protein>
    <submittedName>
        <fullName evidence="2">Helix-turn-helix domain protein</fullName>
    </submittedName>
</protein>
<sequence>MLGRQVIYNTKEAAKLLGISYSTLRRVFKDGKIEGRVTQRGKLRCIKFSKQDIENYKKQQLIDYSQETASQNRRHGVQT</sequence>
<reference evidence="2 3" key="1">
    <citation type="submission" date="2016-07" db="EMBL/GenBank/DDBJ databases">
        <title>Draft genome of Scalindua rubra, obtained from a brine-seawater interface in the Red Sea, sheds light on salt adaptation in anammox bacteria.</title>
        <authorList>
            <person name="Speth D.R."/>
            <person name="Lagkouvardos I."/>
            <person name="Wang Y."/>
            <person name="Qian P.-Y."/>
            <person name="Dutilh B.E."/>
            <person name="Jetten M.S."/>
        </authorList>
    </citation>
    <scope>NUCLEOTIDE SEQUENCE [LARGE SCALE GENOMIC DNA]</scope>
    <source>
        <strain evidence="2">BSI-1</strain>
    </source>
</reference>
<comment type="caution">
    <text evidence="2">The sequence shown here is derived from an EMBL/GenBank/DDBJ whole genome shotgun (WGS) entry which is preliminary data.</text>
</comment>
<proteinExistence type="predicted"/>
<evidence type="ECO:0000313" key="2">
    <source>
        <dbReference type="EMBL" id="ODS33679.1"/>
    </source>
</evidence>
<dbReference type="Pfam" id="PF12728">
    <property type="entry name" value="HTH_17"/>
    <property type="match status" value="1"/>
</dbReference>
<dbReference type="EMBL" id="MAYW01000022">
    <property type="protein sequence ID" value="ODS33679.1"/>
    <property type="molecule type" value="Genomic_DNA"/>
</dbReference>
<dbReference type="Gene3D" id="1.10.1660.10">
    <property type="match status" value="1"/>
</dbReference>
<gene>
    <name evidence="2" type="ORF">SCARUB_01199</name>
</gene>
<dbReference type="AlphaFoldDB" id="A0A1E3XDK1"/>
<dbReference type="InterPro" id="IPR009061">
    <property type="entry name" value="DNA-bd_dom_put_sf"/>
</dbReference>
<dbReference type="NCBIfam" id="TIGR01764">
    <property type="entry name" value="excise"/>
    <property type="match status" value="1"/>
</dbReference>
<evidence type="ECO:0000259" key="1">
    <source>
        <dbReference type="Pfam" id="PF12728"/>
    </source>
</evidence>